<dbReference type="EMBL" id="BMVB01000008">
    <property type="protein sequence ID" value="GHC52382.1"/>
    <property type="molecule type" value="Genomic_DNA"/>
</dbReference>
<sequence>MSRRTDDYDRSARITRDVCDYAEQDGADVEFASVIVNSMLEQGRRERQGDYPPQGHDYPSRDR</sequence>
<evidence type="ECO:0000313" key="2">
    <source>
        <dbReference type="EMBL" id="GHC52382.1"/>
    </source>
</evidence>
<organism evidence="2 3">
    <name type="scientific">Streptomyces cinnamoneus</name>
    <name type="common">Streptoverticillium cinnamoneum</name>
    <dbReference type="NCBI Taxonomy" id="53446"/>
    <lineage>
        <taxon>Bacteria</taxon>
        <taxon>Bacillati</taxon>
        <taxon>Actinomycetota</taxon>
        <taxon>Actinomycetes</taxon>
        <taxon>Kitasatosporales</taxon>
        <taxon>Streptomycetaceae</taxon>
        <taxon>Streptomyces</taxon>
        <taxon>Streptomyces cinnamoneus group</taxon>
    </lineage>
</organism>
<reference evidence="2" key="1">
    <citation type="journal article" date="2014" name="Int. J. Syst. Evol. Microbiol.">
        <title>Complete genome sequence of Corynebacterium casei LMG S-19264T (=DSM 44701T), isolated from a smear-ripened cheese.</title>
        <authorList>
            <consortium name="US DOE Joint Genome Institute (JGI-PGF)"/>
            <person name="Walter F."/>
            <person name="Albersmeier A."/>
            <person name="Kalinowski J."/>
            <person name="Ruckert C."/>
        </authorList>
    </citation>
    <scope>NUCLEOTIDE SEQUENCE</scope>
    <source>
        <strain evidence="2">JCM 4633</strain>
    </source>
</reference>
<name>A0A918TKS9_STRCJ</name>
<evidence type="ECO:0000313" key="3">
    <source>
        <dbReference type="Proteomes" id="UP000646244"/>
    </source>
</evidence>
<dbReference type="AlphaFoldDB" id="A0A918TKS9"/>
<accession>A0A918TKS9</accession>
<gene>
    <name evidence="2" type="ORF">GCM10010507_30640</name>
</gene>
<proteinExistence type="predicted"/>
<protein>
    <submittedName>
        <fullName evidence="2">Uncharacterized protein</fullName>
    </submittedName>
</protein>
<evidence type="ECO:0000256" key="1">
    <source>
        <dbReference type="SAM" id="MobiDB-lite"/>
    </source>
</evidence>
<feature type="region of interest" description="Disordered" evidence="1">
    <location>
        <begin position="40"/>
        <end position="63"/>
    </location>
</feature>
<dbReference type="RefSeq" id="WP_190110320.1">
    <property type="nucleotide sequence ID" value="NZ_BMVB01000008.1"/>
</dbReference>
<comment type="caution">
    <text evidence="2">The sequence shown here is derived from an EMBL/GenBank/DDBJ whole genome shotgun (WGS) entry which is preliminary data.</text>
</comment>
<reference evidence="2" key="2">
    <citation type="submission" date="2020-09" db="EMBL/GenBank/DDBJ databases">
        <authorList>
            <person name="Sun Q."/>
            <person name="Ohkuma M."/>
        </authorList>
    </citation>
    <scope>NUCLEOTIDE SEQUENCE</scope>
    <source>
        <strain evidence="2">JCM 4633</strain>
    </source>
</reference>
<dbReference type="Proteomes" id="UP000646244">
    <property type="component" value="Unassembled WGS sequence"/>
</dbReference>